<dbReference type="NCBIfam" id="TIGR01343">
    <property type="entry name" value="hacA_fam"/>
    <property type="match status" value="1"/>
</dbReference>
<proteinExistence type="inferred from homology"/>
<evidence type="ECO:0000259" key="7">
    <source>
        <dbReference type="Pfam" id="PF00330"/>
    </source>
</evidence>
<dbReference type="UniPathway" id="UPA00048">
    <property type="reaction ID" value="UER00071"/>
</dbReference>
<dbReference type="PANTHER" id="PTHR43822:SF2">
    <property type="entry name" value="HOMOACONITASE, MITOCHONDRIAL"/>
    <property type="match status" value="1"/>
</dbReference>
<keyword evidence="3 6" id="KW-0408">Iron</keyword>
<comment type="catalytic activity">
    <reaction evidence="6">
        <text>(2R,3S)-3-isopropylmalate = (2S)-2-isopropylmalate</text>
        <dbReference type="Rhea" id="RHEA:32287"/>
        <dbReference type="ChEBI" id="CHEBI:1178"/>
        <dbReference type="ChEBI" id="CHEBI:35121"/>
        <dbReference type="EC" id="4.2.1.33"/>
    </reaction>
</comment>
<evidence type="ECO:0000256" key="3">
    <source>
        <dbReference type="ARBA" id="ARBA00023004"/>
    </source>
</evidence>
<protein>
    <recommendedName>
        <fullName evidence="6">3-isopropylmalate dehydratase large subunit</fullName>
        <ecNumber evidence="6">4.2.1.33</ecNumber>
    </recommendedName>
    <alternativeName>
        <fullName evidence="6">Alpha-IPM isomerase</fullName>
        <shortName evidence="6">IPMI</shortName>
    </alternativeName>
    <alternativeName>
        <fullName evidence="6">Isopropylmalate isomerase</fullName>
    </alternativeName>
</protein>
<reference evidence="8" key="1">
    <citation type="journal article" date="2014" name="Genome Biol. Evol.">
        <title>Pangenome evidence for extensive interdomain horizontal transfer affecting lineage core and shell genes in uncultured planktonic thaumarchaeota and euryarchaeota.</title>
        <authorList>
            <person name="Deschamps P."/>
            <person name="Zivanovic Y."/>
            <person name="Moreira D."/>
            <person name="Rodriguez-Valera F."/>
            <person name="Lopez-Garcia P."/>
        </authorList>
    </citation>
    <scope>NUCLEOTIDE SEQUENCE</scope>
</reference>
<feature type="domain" description="Aconitase/3-isopropylmalate dehydratase large subunit alpha/beta/alpha" evidence="7">
    <location>
        <begin position="7"/>
        <end position="405"/>
    </location>
</feature>
<feature type="binding site" evidence="6">
    <location>
        <position position="357"/>
    </location>
    <ligand>
        <name>[4Fe-4S] cluster</name>
        <dbReference type="ChEBI" id="CHEBI:49883"/>
    </ligand>
</feature>
<feature type="binding site" evidence="6">
    <location>
        <position position="296"/>
    </location>
    <ligand>
        <name>[4Fe-4S] cluster</name>
        <dbReference type="ChEBI" id="CHEBI:49883"/>
    </ligand>
</feature>
<feature type="binding site" evidence="6">
    <location>
        <position position="354"/>
    </location>
    <ligand>
        <name>[4Fe-4S] cluster</name>
        <dbReference type="ChEBI" id="CHEBI:49883"/>
    </ligand>
</feature>
<dbReference type="EC" id="4.2.1.33" evidence="6"/>
<evidence type="ECO:0000256" key="5">
    <source>
        <dbReference type="ARBA" id="ARBA00023239"/>
    </source>
</evidence>
<dbReference type="GO" id="GO:0046872">
    <property type="term" value="F:metal ion binding"/>
    <property type="evidence" value="ECO:0007669"/>
    <property type="project" value="UniProtKB-KW"/>
</dbReference>
<dbReference type="InterPro" id="IPR036008">
    <property type="entry name" value="Aconitase_4Fe-4S_dom"/>
</dbReference>
<accession>A0A075G5J4</accession>
<dbReference type="Pfam" id="PF00330">
    <property type="entry name" value="Aconitase"/>
    <property type="match status" value="1"/>
</dbReference>
<dbReference type="Gene3D" id="3.30.499.10">
    <property type="entry name" value="Aconitase, domain 3"/>
    <property type="match status" value="2"/>
</dbReference>
<evidence type="ECO:0000256" key="2">
    <source>
        <dbReference type="ARBA" id="ARBA00022723"/>
    </source>
</evidence>
<dbReference type="GO" id="GO:0009098">
    <property type="term" value="P:L-leucine biosynthetic process"/>
    <property type="evidence" value="ECO:0007669"/>
    <property type="project" value="UniProtKB-UniRule"/>
</dbReference>
<dbReference type="SUPFAM" id="SSF53732">
    <property type="entry name" value="Aconitase iron-sulfur domain"/>
    <property type="match status" value="1"/>
</dbReference>
<dbReference type="InterPro" id="IPR006251">
    <property type="entry name" value="Homoacnase/IPMdehydase_lsu"/>
</dbReference>
<dbReference type="GO" id="GO:0003861">
    <property type="term" value="F:3-isopropylmalate dehydratase activity"/>
    <property type="evidence" value="ECO:0007669"/>
    <property type="project" value="UniProtKB-UniRule"/>
</dbReference>
<dbReference type="EMBL" id="KF900541">
    <property type="protein sequence ID" value="AIE98699.1"/>
    <property type="molecule type" value="Genomic_DNA"/>
</dbReference>
<gene>
    <name evidence="6 8" type="primary">leuC</name>
</gene>
<keyword evidence="5 6" id="KW-0456">Lyase</keyword>
<dbReference type="InterPro" id="IPR001030">
    <property type="entry name" value="Acoase/IPM_deHydtase_lsu_aba"/>
</dbReference>
<evidence type="ECO:0000313" key="8">
    <source>
        <dbReference type="EMBL" id="AIE98699.1"/>
    </source>
</evidence>
<name>A0A075G5J4_9ARCH</name>
<dbReference type="PROSITE" id="PS00450">
    <property type="entry name" value="ACONITASE_1"/>
    <property type="match status" value="1"/>
</dbReference>
<dbReference type="HAMAP" id="MF_01027">
    <property type="entry name" value="LeuC_type2"/>
    <property type="match status" value="1"/>
</dbReference>
<comment type="similarity">
    <text evidence="6">Belongs to the aconitase/IPM isomerase family. LeuC type 2 subfamily.</text>
</comment>
<organism evidence="8">
    <name type="scientific">uncultured marine thaumarchaeote KM3_06_C02</name>
    <dbReference type="NCBI Taxonomy" id="1455976"/>
    <lineage>
        <taxon>Archaea</taxon>
        <taxon>Nitrososphaerota</taxon>
        <taxon>environmental samples</taxon>
    </lineage>
</organism>
<evidence type="ECO:0000256" key="1">
    <source>
        <dbReference type="ARBA" id="ARBA00022485"/>
    </source>
</evidence>
<dbReference type="NCBIfam" id="TIGR02086">
    <property type="entry name" value="IPMI_arch"/>
    <property type="match status" value="1"/>
</dbReference>
<keyword evidence="6" id="KW-0432">Leucine biosynthesis</keyword>
<keyword evidence="6" id="KW-0028">Amino-acid biosynthesis</keyword>
<dbReference type="PRINTS" id="PR00415">
    <property type="entry name" value="ACONITASE"/>
</dbReference>
<dbReference type="NCBIfam" id="NF001614">
    <property type="entry name" value="PRK00402.1"/>
    <property type="match status" value="1"/>
</dbReference>
<comment type="subunit">
    <text evidence="6">Heterodimer of LeuC and LeuD.</text>
</comment>
<sequence length="414" mass="44492">MGKTLSEKIIGEHAGKEVSANETVITNIDYCFSHDASGPMVISRIKELGGKVFNPSKTIFFVDHAVPSPRLETSNEQKKLKIFAQDTGSNFSQAGGGICHQVMVEDYINPGELVIGADSHSVMGGALGAFSTGMGATDVAVSMVLGKTWLRVPESIKIIINGMVPSGVYSKDIILTLINMLGSDGADYNAIEFHGSCIDNMEIHERFTLSNMVIESGAKAGLISSDRVTRDYLEKRGRVEKYRSIQADEDAEYVRTIELDGSNLSPVIAMPHSVDNVKPIEEVQGEQIDTVFIGSCTNSRLEDLHVVASILKDREIKTRLIVTPASHKIYQDAVRDGTVDILLQTGAVVTPSGCGMCFGALGGIPADGEKVLATTNRNFKGRTGNPKAFTYLSSPATAAATAVEGMITDPRKYL</sequence>
<keyword evidence="1 6" id="KW-0004">4Fe-4S</keyword>
<dbReference type="InterPro" id="IPR018136">
    <property type="entry name" value="Aconitase_4Fe-4S_BS"/>
</dbReference>
<evidence type="ECO:0000256" key="4">
    <source>
        <dbReference type="ARBA" id="ARBA00023014"/>
    </source>
</evidence>
<dbReference type="GO" id="GO:0051539">
    <property type="term" value="F:4 iron, 4 sulfur cluster binding"/>
    <property type="evidence" value="ECO:0007669"/>
    <property type="project" value="UniProtKB-KW"/>
</dbReference>
<comment type="pathway">
    <text evidence="6">Amino-acid biosynthesis; L-leucine biosynthesis; L-leucine from 3-methyl-2-oxobutanoate: step 2/4.</text>
</comment>
<comment type="function">
    <text evidence="6">Catalyzes the isomerization between 2-isopropylmalate and 3-isopropylmalate, via the formation of 2-isopropylmaleate.</text>
</comment>
<dbReference type="PANTHER" id="PTHR43822">
    <property type="entry name" value="HOMOACONITASE, MITOCHONDRIAL-RELATED"/>
    <property type="match status" value="1"/>
</dbReference>
<evidence type="ECO:0000256" key="6">
    <source>
        <dbReference type="HAMAP-Rule" id="MF_01027"/>
    </source>
</evidence>
<keyword evidence="4 6" id="KW-0411">Iron-sulfur</keyword>
<dbReference type="AlphaFoldDB" id="A0A075G5J4"/>
<dbReference type="InterPro" id="IPR015931">
    <property type="entry name" value="Acnase/IPM_dHydase_lsu_aba_1/3"/>
</dbReference>
<dbReference type="InterPro" id="IPR050067">
    <property type="entry name" value="IPM_dehydratase_rel_enz"/>
</dbReference>
<comment type="cofactor">
    <cofactor evidence="6">
        <name>[4Fe-4S] cluster</name>
        <dbReference type="ChEBI" id="CHEBI:49883"/>
    </cofactor>
    <text evidence="6">Binds 1 [4Fe-4S] cluster per subunit.</text>
</comment>
<keyword evidence="2 6" id="KW-0479">Metal-binding</keyword>
<keyword evidence="6" id="KW-0100">Branched-chain amino acid biosynthesis</keyword>
<dbReference type="InterPro" id="IPR011826">
    <property type="entry name" value="HAcnase/IPMdehydase_lsu_prok"/>
</dbReference>